<protein>
    <submittedName>
        <fullName evidence="1">Uncharacterized protein</fullName>
    </submittedName>
</protein>
<evidence type="ECO:0000313" key="1">
    <source>
        <dbReference type="EMBL" id="RID87824.1"/>
    </source>
</evidence>
<reference evidence="1 2" key="1">
    <citation type="submission" date="2018-08" db="EMBL/GenBank/DDBJ databases">
        <title>Bacillus jemisoniae sp. nov., Bacillus chryseoplanitiae sp. nov., Bacillus resnikiae sp. nov., and Bacillus frankliniae sp. nov., isolated from Viking spacecraft and associated surfaces.</title>
        <authorList>
            <person name="Seuylemezian A."/>
            <person name="Vaishampayan P."/>
        </authorList>
    </citation>
    <scope>NUCLEOTIDE SEQUENCE [LARGE SCALE GENOMIC DNA]</scope>
    <source>
        <strain evidence="1 2">JJ-247</strain>
    </source>
</reference>
<evidence type="ECO:0000313" key="2">
    <source>
        <dbReference type="Proteomes" id="UP000265816"/>
    </source>
</evidence>
<dbReference type="AlphaFoldDB" id="A0A398BDX1"/>
<sequence length="70" mass="7832">MHDSKRMEIGWIPIKTGKIKIRVYGFAAAGTEGTVTAELNGVTTAARGYIRKRTIIRAISKLHYSLQKKE</sequence>
<dbReference type="EMBL" id="QWVT01000008">
    <property type="protein sequence ID" value="RID87824.1"/>
    <property type="molecule type" value="Genomic_DNA"/>
</dbReference>
<keyword evidence="2" id="KW-1185">Reference proteome</keyword>
<dbReference type="Proteomes" id="UP000265816">
    <property type="component" value="Unassembled WGS sequence"/>
</dbReference>
<organism evidence="1 2">
    <name type="scientific">Mesobacillus zeae</name>
    <dbReference type="NCBI Taxonomy" id="1917180"/>
    <lineage>
        <taxon>Bacteria</taxon>
        <taxon>Bacillati</taxon>
        <taxon>Bacillota</taxon>
        <taxon>Bacilli</taxon>
        <taxon>Bacillales</taxon>
        <taxon>Bacillaceae</taxon>
        <taxon>Mesobacillus</taxon>
    </lineage>
</organism>
<proteinExistence type="predicted"/>
<name>A0A398BDX1_9BACI</name>
<comment type="caution">
    <text evidence="1">The sequence shown here is derived from an EMBL/GenBank/DDBJ whole genome shotgun (WGS) entry which is preliminary data.</text>
</comment>
<dbReference type="RefSeq" id="WP_119111396.1">
    <property type="nucleotide sequence ID" value="NZ_CBCSEO010000001.1"/>
</dbReference>
<gene>
    <name evidence="1" type="ORF">D1970_03000</name>
</gene>
<dbReference type="OrthoDB" id="2361617at2"/>
<accession>A0A398BDX1</accession>